<gene>
    <name evidence="1" type="ORF">CK203_054379</name>
</gene>
<dbReference type="AlphaFoldDB" id="A0A438GG95"/>
<proteinExistence type="predicted"/>
<organism evidence="1 2">
    <name type="scientific">Vitis vinifera</name>
    <name type="common">Grape</name>
    <dbReference type="NCBI Taxonomy" id="29760"/>
    <lineage>
        <taxon>Eukaryota</taxon>
        <taxon>Viridiplantae</taxon>
        <taxon>Streptophyta</taxon>
        <taxon>Embryophyta</taxon>
        <taxon>Tracheophyta</taxon>
        <taxon>Spermatophyta</taxon>
        <taxon>Magnoliopsida</taxon>
        <taxon>eudicotyledons</taxon>
        <taxon>Gunneridae</taxon>
        <taxon>Pentapetalae</taxon>
        <taxon>rosids</taxon>
        <taxon>Vitales</taxon>
        <taxon>Vitaceae</taxon>
        <taxon>Viteae</taxon>
        <taxon>Vitis</taxon>
    </lineage>
</organism>
<accession>A0A438GG95</accession>
<evidence type="ECO:0008006" key="3">
    <source>
        <dbReference type="Google" id="ProtNLM"/>
    </source>
</evidence>
<evidence type="ECO:0000313" key="1">
    <source>
        <dbReference type="EMBL" id="RVW71210.1"/>
    </source>
</evidence>
<evidence type="ECO:0000313" key="2">
    <source>
        <dbReference type="Proteomes" id="UP000288805"/>
    </source>
</evidence>
<name>A0A438GG95_VITVI</name>
<sequence>MVQRTAHANKLYITRCPKLWSLSLPPTLASLNISECPILKERCLKEKGEHWPNIADFPNNGKQNPVQPYPHIIQSASLTSVGCKFRWVLLDGDVAVSSQSELVGVEYPVVVAFSDEEFLLLAPINFDRSP</sequence>
<dbReference type="EMBL" id="QGNW01000444">
    <property type="protein sequence ID" value="RVW71210.1"/>
    <property type="molecule type" value="Genomic_DNA"/>
</dbReference>
<dbReference type="Proteomes" id="UP000288805">
    <property type="component" value="Unassembled WGS sequence"/>
</dbReference>
<comment type="caution">
    <text evidence="1">The sequence shown here is derived from an EMBL/GenBank/DDBJ whole genome shotgun (WGS) entry which is preliminary data.</text>
</comment>
<protein>
    <recommendedName>
        <fullName evidence="3">Disease resistance protein</fullName>
    </recommendedName>
</protein>
<reference evidence="1 2" key="1">
    <citation type="journal article" date="2018" name="PLoS Genet.">
        <title>Population sequencing reveals clonal diversity and ancestral inbreeding in the grapevine cultivar Chardonnay.</title>
        <authorList>
            <person name="Roach M.J."/>
            <person name="Johnson D.L."/>
            <person name="Bohlmann J."/>
            <person name="van Vuuren H.J."/>
            <person name="Jones S.J."/>
            <person name="Pretorius I.S."/>
            <person name="Schmidt S.A."/>
            <person name="Borneman A.R."/>
        </authorList>
    </citation>
    <scope>NUCLEOTIDE SEQUENCE [LARGE SCALE GENOMIC DNA]</scope>
    <source>
        <strain evidence="2">cv. Chardonnay</strain>
        <tissue evidence="1">Leaf</tissue>
    </source>
</reference>